<dbReference type="EMBL" id="CP075866">
    <property type="protein sequence ID" value="QYS98547.1"/>
    <property type="molecule type" value="Genomic_DNA"/>
</dbReference>
<dbReference type="AlphaFoldDB" id="A0A8G0LD48"/>
<proteinExistence type="predicted"/>
<evidence type="ECO:0000313" key="2">
    <source>
        <dbReference type="Proteomes" id="UP000826661"/>
    </source>
</evidence>
<keyword evidence="2" id="KW-1185">Reference proteome</keyword>
<sequence>MFRAKEQLQVVIAVNQPHKPAQSVSPGHLHVFPRKREAKGQNCLFGQVSFFLLSNRPSQKGDFQRDSREPNIARNYSADVQLCLVRLVGEKTNSTLFGEMDEV</sequence>
<name>A0A8G0LD48_9HYPO</name>
<protein>
    <submittedName>
        <fullName evidence="1">Uncharacterized protein</fullName>
    </submittedName>
</protein>
<dbReference type="Proteomes" id="UP000826661">
    <property type="component" value="Chromosome III"/>
</dbReference>
<organism evidence="1 2">
    <name type="scientific">Trichoderma simmonsii</name>
    <dbReference type="NCBI Taxonomy" id="1491479"/>
    <lineage>
        <taxon>Eukaryota</taxon>
        <taxon>Fungi</taxon>
        <taxon>Dikarya</taxon>
        <taxon>Ascomycota</taxon>
        <taxon>Pezizomycotina</taxon>
        <taxon>Sordariomycetes</taxon>
        <taxon>Hypocreomycetidae</taxon>
        <taxon>Hypocreales</taxon>
        <taxon>Hypocreaceae</taxon>
        <taxon>Trichoderma</taxon>
    </lineage>
</organism>
<gene>
    <name evidence="1" type="ORF">H0G86_005727</name>
</gene>
<evidence type="ECO:0000313" key="1">
    <source>
        <dbReference type="EMBL" id="QYS98547.1"/>
    </source>
</evidence>
<reference evidence="1 2" key="1">
    <citation type="journal article" date="2021" name="BMC Genomics">
        <title>Telomere-to-telomere genome assembly of asparaginase-producing Trichoderma simmonsii.</title>
        <authorList>
            <person name="Chung D."/>
            <person name="Kwon Y.M."/>
            <person name="Yang Y."/>
        </authorList>
    </citation>
    <scope>NUCLEOTIDE SEQUENCE [LARGE SCALE GENOMIC DNA]</scope>
    <source>
        <strain evidence="1 2">GH-Sj1</strain>
    </source>
</reference>
<accession>A0A8G0LD48</accession>